<dbReference type="InterPro" id="IPR050275">
    <property type="entry name" value="PGM_Phosphatase"/>
</dbReference>
<dbReference type="Gene3D" id="3.40.50.1240">
    <property type="entry name" value="Phosphoglycerate mutase-like"/>
    <property type="match status" value="1"/>
</dbReference>
<protein>
    <submittedName>
        <fullName evidence="1">Broad specificity phosphatase PhoE</fullName>
    </submittedName>
</protein>
<evidence type="ECO:0000313" key="2">
    <source>
        <dbReference type="Proteomes" id="UP000318331"/>
    </source>
</evidence>
<accession>A0A543HZ77</accession>
<dbReference type="SUPFAM" id="SSF53254">
    <property type="entry name" value="Phosphoglycerate mutase-like"/>
    <property type="match status" value="1"/>
</dbReference>
<dbReference type="GO" id="GO:0016791">
    <property type="term" value="F:phosphatase activity"/>
    <property type="evidence" value="ECO:0007669"/>
    <property type="project" value="TreeGrafter"/>
</dbReference>
<keyword evidence="2" id="KW-1185">Reference proteome</keyword>
<name>A0A543HZ77_9MICO</name>
<evidence type="ECO:0000313" key="1">
    <source>
        <dbReference type="EMBL" id="TQM63647.1"/>
    </source>
</evidence>
<dbReference type="EMBL" id="VFPN01000002">
    <property type="protein sequence ID" value="TQM63647.1"/>
    <property type="molecule type" value="Genomic_DNA"/>
</dbReference>
<dbReference type="CDD" id="cd07067">
    <property type="entry name" value="HP_PGM_like"/>
    <property type="match status" value="1"/>
</dbReference>
<organism evidence="1 2">
    <name type="scientific">Klugiella xanthotipulae</name>
    <dbReference type="NCBI Taxonomy" id="244735"/>
    <lineage>
        <taxon>Bacteria</taxon>
        <taxon>Bacillati</taxon>
        <taxon>Actinomycetota</taxon>
        <taxon>Actinomycetes</taxon>
        <taxon>Micrococcales</taxon>
        <taxon>Microbacteriaceae</taxon>
        <taxon>Klugiella</taxon>
    </lineage>
</organism>
<dbReference type="PANTHER" id="PTHR48100">
    <property type="entry name" value="BROAD-SPECIFICITY PHOSPHATASE YOR283W-RELATED"/>
    <property type="match status" value="1"/>
</dbReference>
<dbReference type="SMART" id="SM00855">
    <property type="entry name" value="PGAM"/>
    <property type="match status" value="1"/>
</dbReference>
<dbReference type="AlphaFoldDB" id="A0A543HZ77"/>
<gene>
    <name evidence="1" type="ORF">FB466_1920</name>
</gene>
<proteinExistence type="predicted"/>
<dbReference type="InterPro" id="IPR013078">
    <property type="entry name" value="His_Pase_superF_clade-1"/>
</dbReference>
<comment type="caution">
    <text evidence="1">The sequence shown here is derived from an EMBL/GenBank/DDBJ whole genome shotgun (WGS) entry which is preliminary data.</text>
</comment>
<dbReference type="RefSeq" id="WP_141917828.1">
    <property type="nucleotide sequence ID" value="NZ_BAAAYS010000015.1"/>
</dbReference>
<dbReference type="Pfam" id="PF00300">
    <property type="entry name" value="His_Phos_1"/>
    <property type="match status" value="1"/>
</dbReference>
<reference evidence="1 2" key="1">
    <citation type="submission" date="2019-06" db="EMBL/GenBank/DDBJ databases">
        <title>Sequencing the genomes of 1000 actinobacteria strains.</title>
        <authorList>
            <person name="Klenk H.-P."/>
        </authorList>
    </citation>
    <scope>NUCLEOTIDE SEQUENCE [LARGE SCALE GENOMIC DNA]</scope>
    <source>
        <strain evidence="1 2">DSM 18031</strain>
    </source>
</reference>
<dbReference type="GO" id="GO:0005737">
    <property type="term" value="C:cytoplasm"/>
    <property type="evidence" value="ECO:0007669"/>
    <property type="project" value="TreeGrafter"/>
</dbReference>
<dbReference type="Proteomes" id="UP000318331">
    <property type="component" value="Unassembled WGS sequence"/>
</dbReference>
<sequence length="213" mass="23595">MPEKQLHLVRHGEVHNPDGVLYGRIPGFHLSDLGHRMAAAAAEDLAARGRTVSQLLASPLQRAQESAAPIAAALKVPIITEPRVIEPTNSFEGLPNNGKDAAFRKPRYWHRFWNPFRPSWGEPYRSVARRMRAAMDDAYARSEGDTVIVSHQSPIWMAHLDIAGKALFHDPRSRRCELSSITSFVKRGDEWVEVGYTTPAAPLMADAVDVGAV</sequence>
<dbReference type="InterPro" id="IPR029033">
    <property type="entry name" value="His_PPase_superfam"/>
</dbReference>
<dbReference type="PANTHER" id="PTHR48100:SF51">
    <property type="entry name" value="PHOSPHOGLYCERATE MUTASE"/>
    <property type="match status" value="1"/>
</dbReference>
<dbReference type="OrthoDB" id="3215466at2"/>